<sequence length="59" mass="6404">MEATTEDEQWFVSLHDAGNIAGIAAHDSATRRPQLREDVGLSERPRATRSVAVAKKCGP</sequence>
<evidence type="ECO:0000313" key="2">
    <source>
        <dbReference type="Proteomes" id="UP001296993"/>
    </source>
</evidence>
<organism evidence="1 2">
    <name type="scientific">Paeniglutamicibacter kerguelensis</name>
    <dbReference type="NCBI Taxonomy" id="254788"/>
    <lineage>
        <taxon>Bacteria</taxon>
        <taxon>Bacillati</taxon>
        <taxon>Actinomycetota</taxon>
        <taxon>Actinomycetes</taxon>
        <taxon>Micrococcales</taxon>
        <taxon>Micrococcaceae</taxon>
        <taxon>Paeniglutamicibacter</taxon>
    </lineage>
</organism>
<reference evidence="1 2" key="1">
    <citation type="submission" date="2021-03" db="EMBL/GenBank/DDBJ databases">
        <title>Sequencing the genomes of 1000 actinobacteria strains.</title>
        <authorList>
            <person name="Klenk H.-P."/>
        </authorList>
    </citation>
    <scope>NUCLEOTIDE SEQUENCE [LARGE SCALE GENOMIC DNA]</scope>
    <source>
        <strain evidence="1 2">DSM 15797</strain>
    </source>
</reference>
<dbReference type="EMBL" id="JAGIOF010000001">
    <property type="protein sequence ID" value="MBP2386240.1"/>
    <property type="molecule type" value="Genomic_DNA"/>
</dbReference>
<accession>A0ABS4XCN4</accession>
<evidence type="ECO:0000313" key="1">
    <source>
        <dbReference type="EMBL" id="MBP2386240.1"/>
    </source>
</evidence>
<protein>
    <submittedName>
        <fullName evidence="1">Uncharacterized protein</fullName>
    </submittedName>
</protein>
<dbReference type="RefSeq" id="WP_209997173.1">
    <property type="nucleotide sequence ID" value="NZ_BAAAJY010000023.1"/>
</dbReference>
<gene>
    <name evidence="1" type="ORF">JOF47_001751</name>
</gene>
<proteinExistence type="predicted"/>
<name>A0ABS4XCN4_9MICC</name>
<comment type="caution">
    <text evidence="1">The sequence shown here is derived from an EMBL/GenBank/DDBJ whole genome shotgun (WGS) entry which is preliminary data.</text>
</comment>
<dbReference type="Proteomes" id="UP001296993">
    <property type="component" value="Unassembled WGS sequence"/>
</dbReference>
<keyword evidence="2" id="KW-1185">Reference proteome</keyword>